<gene>
    <name evidence="8" type="ORF">Q9L58_000406</name>
</gene>
<feature type="transmembrane region" description="Helical" evidence="6">
    <location>
        <begin position="395"/>
        <end position="417"/>
    </location>
</feature>
<evidence type="ECO:0000256" key="6">
    <source>
        <dbReference type="SAM" id="Phobius"/>
    </source>
</evidence>
<sequence length="694" mass="77421">MIDHSSILRDDMLQGVQEAQNLMESIRHAIKFDSGHEVDLTSLKATHAKIHASLCEAGYEISVSRISSSSFVPFDAALARLVSLGRVFNSAMRRRNRLYPSLRRRFEDVFPAANSDSETSSMTAVEETPIDSKQAVEYVFASVVVIFDAMSLRIQEMYRGRDVLSIIEHEKFATKVNDIPELIASEVARRTVSSPKELREAAFRDQLNTVVLDMFDVVADAARIIDGIEKRRLTLWFPRVIYPDTGAEEESRRAALGQADHGLILLRETTTPLDRIGIFLSDRLLSLRSSQHIKYGIKFAVVMGLVSLPAFIQDWYIWYENLRVQWALISAMVAMETTRGMTFRTAGMKLAGALMGGLAAWIVMEMGRGSCYVSIGLTTIVGVVVGGLISNPKSVKAGTVLALAYNVILGVATIFPDHGTTTAAFSRRILTLPVGVVVAMIVHLTLFPFRSRIALAKALSHSLDWLHHLIFAIEASSQYPHLQDKFDDMAKKAGRRVNYAKLLLPATVYEVSLAGHWPYERFERILEKVMDVMVLVIGENEGVPVIARSGTCETLRLKLLASLCNDLLVISHTLSARLFMPRNESLSTSVLNEYQTFLLAKITAEEVPVVRNFSDLGRLADLVHEMNLLREEVDELITETQCPKRGLLPQLSFIVKKSRPPTAVPDEEMAFEQDDDRSEHRPPSRAVSLPPNMP</sequence>
<feature type="transmembrane region" description="Helical" evidence="6">
    <location>
        <begin position="346"/>
        <end position="364"/>
    </location>
</feature>
<feature type="domain" description="Integral membrane bound transporter" evidence="7">
    <location>
        <begin position="319"/>
        <end position="442"/>
    </location>
</feature>
<dbReference type="InterPro" id="IPR049453">
    <property type="entry name" value="Memb_transporter_dom"/>
</dbReference>
<evidence type="ECO:0000256" key="1">
    <source>
        <dbReference type="ARBA" id="ARBA00004141"/>
    </source>
</evidence>
<dbReference type="Proteomes" id="UP001447188">
    <property type="component" value="Unassembled WGS sequence"/>
</dbReference>
<evidence type="ECO:0000259" key="7">
    <source>
        <dbReference type="Pfam" id="PF13515"/>
    </source>
</evidence>
<dbReference type="PANTHER" id="PTHR47804:SF3">
    <property type="entry name" value="PROTEIN BRE4"/>
    <property type="match status" value="1"/>
</dbReference>
<feature type="transmembrane region" description="Helical" evidence="6">
    <location>
        <begin position="371"/>
        <end position="389"/>
    </location>
</feature>
<evidence type="ECO:0000256" key="5">
    <source>
        <dbReference type="SAM" id="MobiDB-lite"/>
    </source>
</evidence>
<organism evidence="8 9">
    <name type="scientific">Discina gigas</name>
    <dbReference type="NCBI Taxonomy" id="1032678"/>
    <lineage>
        <taxon>Eukaryota</taxon>
        <taxon>Fungi</taxon>
        <taxon>Dikarya</taxon>
        <taxon>Ascomycota</taxon>
        <taxon>Pezizomycotina</taxon>
        <taxon>Pezizomycetes</taxon>
        <taxon>Pezizales</taxon>
        <taxon>Discinaceae</taxon>
        <taxon>Discina</taxon>
    </lineage>
</organism>
<feature type="transmembrane region" description="Helical" evidence="6">
    <location>
        <begin position="429"/>
        <end position="449"/>
    </location>
</feature>
<comment type="subcellular location">
    <subcellularLocation>
        <location evidence="1">Membrane</location>
        <topology evidence="1">Multi-pass membrane protein</topology>
    </subcellularLocation>
</comment>
<dbReference type="EMBL" id="JBBBZM010000003">
    <property type="protein sequence ID" value="KAL0640437.1"/>
    <property type="molecule type" value="Genomic_DNA"/>
</dbReference>
<comment type="caution">
    <text evidence="8">The sequence shown here is derived from an EMBL/GenBank/DDBJ whole genome shotgun (WGS) entry which is preliminary data.</text>
</comment>
<reference evidence="8 9" key="1">
    <citation type="submission" date="2024-02" db="EMBL/GenBank/DDBJ databases">
        <title>Discinaceae phylogenomics.</title>
        <authorList>
            <person name="Dirks A.C."/>
            <person name="James T.Y."/>
        </authorList>
    </citation>
    <scope>NUCLEOTIDE SEQUENCE [LARGE SCALE GENOMIC DNA]</scope>
    <source>
        <strain evidence="8 9">ACD0624</strain>
    </source>
</reference>
<evidence type="ECO:0000313" key="8">
    <source>
        <dbReference type="EMBL" id="KAL0640437.1"/>
    </source>
</evidence>
<keyword evidence="9" id="KW-1185">Reference proteome</keyword>
<evidence type="ECO:0000256" key="2">
    <source>
        <dbReference type="ARBA" id="ARBA00022692"/>
    </source>
</evidence>
<keyword evidence="4 6" id="KW-0472">Membrane</keyword>
<evidence type="ECO:0000256" key="4">
    <source>
        <dbReference type="ARBA" id="ARBA00023136"/>
    </source>
</evidence>
<proteinExistence type="predicted"/>
<evidence type="ECO:0000313" key="9">
    <source>
        <dbReference type="Proteomes" id="UP001447188"/>
    </source>
</evidence>
<feature type="transmembrane region" description="Helical" evidence="6">
    <location>
        <begin position="295"/>
        <end position="318"/>
    </location>
</feature>
<dbReference type="InterPro" id="IPR052430">
    <property type="entry name" value="IVT-Associated"/>
</dbReference>
<feature type="region of interest" description="Disordered" evidence="5">
    <location>
        <begin position="659"/>
        <end position="694"/>
    </location>
</feature>
<name>A0ABR3GXK8_9PEZI</name>
<keyword evidence="3 6" id="KW-1133">Transmembrane helix</keyword>
<evidence type="ECO:0000256" key="3">
    <source>
        <dbReference type="ARBA" id="ARBA00022989"/>
    </source>
</evidence>
<accession>A0ABR3GXK8</accession>
<protein>
    <recommendedName>
        <fullName evidence="7">Integral membrane bound transporter domain-containing protein</fullName>
    </recommendedName>
</protein>
<keyword evidence="2 6" id="KW-0812">Transmembrane</keyword>
<feature type="compositionally biased region" description="Acidic residues" evidence="5">
    <location>
        <begin position="665"/>
        <end position="676"/>
    </location>
</feature>
<dbReference type="Pfam" id="PF13515">
    <property type="entry name" value="FUSC_2"/>
    <property type="match status" value="1"/>
</dbReference>
<dbReference type="PANTHER" id="PTHR47804">
    <property type="entry name" value="60S RIBOSOMAL PROTEIN L19"/>
    <property type="match status" value="1"/>
</dbReference>